<dbReference type="PROSITE" id="PS01124">
    <property type="entry name" value="HTH_ARAC_FAMILY_2"/>
    <property type="match status" value="1"/>
</dbReference>
<dbReference type="InterPro" id="IPR009057">
    <property type="entry name" value="Homeodomain-like_sf"/>
</dbReference>
<keyword evidence="2" id="KW-0238">DNA-binding</keyword>
<evidence type="ECO:0000313" key="7">
    <source>
        <dbReference type="Proteomes" id="UP000552615"/>
    </source>
</evidence>
<dbReference type="PANTHER" id="PTHR43280">
    <property type="entry name" value="ARAC-FAMILY TRANSCRIPTIONAL REGULATOR"/>
    <property type="match status" value="1"/>
</dbReference>
<keyword evidence="1" id="KW-0805">Transcription regulation</keyword>
<sequence>MKLKYCILFLVYNLFYAQNNSIDSLKKYSYIELSQKFYNYNNRDELKKAKIISKYYLQKAKSEKETEQIAEGYVMMHFNQNLPNGLKYLDSLQIITKNSDKDYYPARIFLLRGNLYSKFYNVKAALGNYVLTLEHAKEKGNKRQIAFAEVNIAYLNNYIGKHRDAANTLRYYLYYTDYLDKKDYDNIHVNLADTYIEINKMDSARMLIKEGLLISSETGKTYQYHGYLLESGYYNLKLKKYYDAINDLLRCKKYFSTTEDIRNQSYTLLFLGQSYAGLKDKDKAIGTFIALDSYIKQNKYVFPELREVYPYIIDYYKAINNKEKQLYYIERFLEIDQSLDSQFRYISRELPRRYDKPKLLKDKENILLELKNKKIFFYCSLFILSLILLIFIFLYKKSVKQYRKIAHELIQSVNENRVKKEIEFIKDTISDKIQKEVIVDKVNTTISEDIAQAILTELEKFEIREQFLNKGITLGSLAKKIKTNSKYLSEIINTCKGKNFAAYLNDLRIDYAINRLAEDKKFRSYKISSIADDLGYNTEQSFTMAFKKRTGTPLSIYLKEIERLADSTDQKSKSL</sequence>
<feature type="transmembrane region" description="Helical" evidence="4">
    <location>
        <begin position="375"/>
        <end position="395"/>
    </location>
</feature>
<dbReference type="GO" id="GO:0003700">
    <property type="term" value="F:DNA-binding transcription factor activity"/>
    <property type="evidence" value="ECO:0007669"/>
    <property type="project" value="InterPro"/>
</dbReference>
<dbReference type="Gene3D" id="1.10.10.60">
    <property type="entry name" value="Homeodomain-like"/>
    <property type="match status" value="2"/>
</dbReference>
<keyword evidence="4" id="KW-0812">Transmembrane</keyword>
<dbReference type="InterPro" id="IPR011990">
    <property type="entry name" value="TPR-like_helical_dom_sf"/>
</dbReference>
<dbReference type="InterPro" id="IPR018060">
    <property type="entry name" value="HTH_AraC"/>
</dbReference>
<keyword evidence="3" id="KW-0804">Transcription</keyword>
<dbReference type="RefSeq" id="WP_169231612.1">
    <property type="nucleotide sequence ID" value="NZ_JABBGF010000002.1"/>
</dbReference>
<accession>A0A7Y0FJD3</accession>
<dbReference type="SUPFAM" id="SSF46689">
    <property type="entry name" value="Homeodomain-like"/>
    <property type="match status" value="1"/>
</dbReference>
<dbReference type="SUPFAM" id="SSF48452">
    <property type="entry name" value="TPR-like"/>
    <property type="match status" value="1"/>
</dbReference>
<dbReference type="Pfam" id="PF12833">
    <property type="entry name" value="HTH_18"/>
    <property type="match status" value="1"/>
</dbReference>
<comment type="caution">
    <text evidence="6">The sequence shown here is derived from an EMBL/GenBank/DDBJ whole genome shotgun (WGS) entry which is preliminary data.</text>
</comment>
<evidence type="ECO:0000256" key="3">
    <source>
        <dbReference type="ARBA" id="ARBA00023163"/>
    </source>
</evidence>
<evidence type="ECO:0000256" key="2">
    <source>
        <dbReference type="ARBA" id="ARBA00023125"/>
    </source>
</evidence>
<keyword evidence="4" id="KW-0472">Membrane</keyword>
<dbReference type="Proteomes" id="UP000552615">
    <property type="component" value="Unassembled WGS sequence"/>
</dbReference>
<reference evidence="6 7" key="1">
    <citation type="submission" date="2020-04" db="EMBL/GenBank/DDBJ databases">
        <title>Chryseobacterium sp. RJ-7-14 sp. nov., isolated from Jeju soil.</title>
        <authorList>
            <person name="Dahal R.H."/>
            <person name="Chaudhary D.K."/>
        </authorList>
    </citation>
    <scope>NUCLEOTIDE SEQUENCE [LARGE SCALE GENOMIC DNA]</scope>
    <source>
        <strain evidence="6 7">RJ-7-14</strain>
    </source>
</reference>
<keyword evidence="7" id="KW-1185">Reference proteome</keyword>
<dbReference type="SMART" id="SM00342">
    <property type="entry name" value="HTH_ARAC"/>
    <property type="match status" value="1"/>
</dbReference>
<dbReference type="EMBL" id="JABBGF010000002">
    <property type="protein sequence ID" value="NML58271.1"/>
    <property type="molecule type" value="Genomic_DNA"/>
</dbReference>
<protein>
    <submittedName>
        <fullName evidence="6">AraC family transcriptional regulator</fullName>
    </submittedName>
</protein>
<organism evidence="6 7">
    <name type="scientific">Chryseobacterium cheonjiense</name>
    <dbReference type="NCBI Taxonomy" id="2728845"/>
    <lineage>
        <taxon>Bacteria</taxon>
        <taxon>Pseudomonadati</taxon>
        <taxon>Bacteroidota</taxon>
        <taxon>Flavobacteriia</taxon>
        <taxon>Flavobacteriales</taxon>
        <taxon>Weeksellaceae</taxon>
        <taxon>Chryseobacterium group</taxon>
        <taxon>Chryseobacterium</taxon>
    </lineage>
</organism>
<gene>
    <name evidence="6" type="ORF">HHL20_13045</name>
</gene>
<evidence type="ECO:0000259" key="5">
    <source>
        <dbReference type="PROSITE" id="PS01124"/>
    </source>
</evidence>
<feature type="domain" description="HTH araC/xylS-type" evidence="5">
    <location>
        <begin position="448"/>
        <end position="560"/>
    </location>
</feature>
<evidence type="ECO:0000256" key="1">
    <source>
        <dbReference type="ARBA" id="ARBA00023015"/>
    </source>
</evidence>
<dbReference type="AlphaFoldDB" id="A0A7Y0FJD3"/>
<proteinExistence type="predicted"/>
<dbReference type="PANTHER" id="PTHR43280:SF2">
    <property type="entry name" value="HTH-TYPE TRANSCRIPTIONAL REGULATOR EXSA"/>
    <property type="match status" value="1"/>
</dbReference>
<name>A0A7Y0FJD3_9FLAO</name>
<evidence type="ECO:0000313" key="6">
    <source>
        <dbReference type="EMBL" id="NML58271.1"/>
    </source>
</evidence>
<dbReference type="Gene3D" id="1.25.40.10">
    <property type="entry name" value="Tetratricopeptide repeat domain"/>
    <property type="match status" value="1"/>
</dbReference>
<evidence type="ECO:0000256" key="4">
    <source>
        <dbReference type="SAM" id="Phobius"/>
    </source>
</evidence>
<keyword evidence="4" id="KW-1133">Transmembrane helix</keyword>
<dbReference type="GO" id="GO:0043565">
    <property type="term" value="F:sequence-specific DNA binding"/>
    <property type="evidence" value="ECO:0007669"/>
    <property type="project" value="InterPro"/>
</dbReference>